<feature type="binding site" evidence="12">
    <location>
        <position position="119"/>
    </location>
    <ligand>
        <name>Mg(2+)</name>
        <dbReference type="ChEBI" id="CHEBI:18420"/>
        <label>2</label>
    </ligand>
</feature>
<dbReference type="CDD" id="cd00354">
    <property type="entry name" value="FBPase"/>
    <property type="match status" value="1"/>
</dbReference>
<comment type="pathway">
    <text evidence="2">Carbohydrate biosynthesis; Calvin cycle.</text>
</comment>
<comment type="caution">
    <text evidence="12">Lacks conserved residue(s) required for the propagation of feature annotation.</text>
</comment>
<keyword evidence="8 12" id="KW-0460">Magnesium</keyword>
<comment type="subcellular location">
    <subcellularLocation>
        <location evidence="12">Cytoplasm</location>
    </subcellularLocation>
</comment>
<dbReference type="InterPro" id="IPR033391">
    <property type="entry name" value="FBPase_N"/>
</dbReference>
<feature type="binding site" evidence="12">
    <location>
        <position position="116"/>
    </location>
    <ligand>
        <name>Mg(2+)</name>
        <dbReference type="ChEBI" id="CHEBI:18420"/>
        <label>1</label>
    </ligand>
</feature>
<dbReference type="FunFam" id="3.30.540.10:FF:000002">
    <property type="entry name" value="Fructose-1,6-bisphosphatase class 1"/>
    <property type="match status" value="1"/>
</dbReference>
<dbReference type="EC" id="3.1.3.11" evidence="4 12"/>
<dbReference type="FunFam" id="3.40.190.80:FF:000001">
    <property type="entry name" value="Fructose-1,6-bisphosphatase class 1"/>
    <property type="match status" value="1"/>
</dbReference>
<feature type="binding site" evidence="12">
    <location>
        <position position="245"/>
    </location>
    <ligand>
        <name>substrate</name>
    </ligand>
</feature>
<dbReference type="AlphaFoldDB" id="A0A418YG64"/>
<dbReference type="PRINTS" id="PR00115">
    <property type="entry name" value="F16BPHPHTASE"/>
</dbReference>
<comment type="cofactor">
    <cofactor evidence="12">
        <name>Mg(2+)</name>
        <dbReference type="ChEBI" id="CHEBI:18420"/>
    </cofactor>
    <text evidence="12">Binds 2 magnesium ions per subunit.</text>
</comment>
<reference evidence="16 17" key="1">
    <citation type="submission" date="2018-09" db="EMBL/GenBank/DDBJ databases">
        <authorList>
            <person name="Wang F."/>
        </authorList>
    </citation>
    <scope>NUCLEOTIDE SEQUENCE [LARGE SCALE GENOMIC DNA]</scope>
    <source>
        <strain evidence="16 17">PLHSC7-2</strain>
    </source>
</reference>
<evidence type="ECO:0000256" key="13">
    <source>
        <dbReference type="RuleBase" id="RU000508"/>
    </source>
</evidence>
<feature type="binding site" evidence="12">
    <location>
        <position position="118"/>
    </location>
    <ligand>
        <name>Mg(2+)</name>
        <dbReference type="ChEBI" id="CHEBI:18420"/>
        <label>1</label>
    </ligand>
</feature>
<evidence type="ECO:0000256" key="12">
    <source>
        <dbReference type="HAMAP-Rule" id="MF_01855"/>
    </source>
</evidence>
<dbReference type="EMBL" id="QZCH01000007">
    <property type="protein sequence ID" value="RJG48649.1"/>
    <property type="molecule type" value="Genomic_DNA"/>
</dbReference>
<evidence type="ECO:0000259" key="14">
    <source>
        <dbReference type="Pfam" id="PF00316"/>
    </source>
</evidence>
<organism evidence="16 17">
    <name type="scientific">Motilimonas pumila</name>
    <dbReference type="NCBI Taxonomy" id="2303987"/>
    <lineage>
        <taxon>Bacteria</taxon>
        <taxon>Pseudomonadati</taxon>
        <taxon>Pseudomonadota</taxon>
        <taxon>Gammaproteobacteria</taxon>
        <taxon>Alteromonadales</taxon>
        <taxon>Alteromonadales genera incertae sedis</taxon>
        <taxon>Motilimonas</taxon>
    </lineage>
</organism>
<gene>
    <name evidence="12" type="primary">fbp</name>
    <name evidence="16" type="ORF">D1Z90_07255</name>
</gene>
<dbReference type="HAMAP" id="MF_01855">
    <property type="entry name" value="FBPase_class1"/>
    <property type="match status" value="1"/>
</dbReference>
<dbReference type="NCBIfam" id="NF006779">
    <property type="entry name" value="PRK09293.1-3"/>
    <property type="match status" value="1"/>
</dbReference>
<accession>A0A418YG64</accession>
<evidence type="ECO:0000256" key="3">
    <source>
        <dbReference type="ARBA" id="ARBA00010941"/>
    </source>
</evidence>
<dbReference type="GO" id="GO:0006094">
    <property type="term" value="P:gluconeogenesis"/>
    <property type="evidence" value="ECO:0007669"/>
    <property type="project" value="UniProtKB-UniRule"/>
</dbReference>
<name>A0A418YG64_9GAMM</name>
<keyword evidence="5 12" id="KW-0963">Cytoplasm</keyword>
<sequence>MAENMKTLGEFIVEKQLDFPDASGSLSQLLGAIRLAAKVVNREINKAGLVDIIGSAGQENVQGEQQQKLDIYANDKFKAAMEARGEVCGVASEEEDDFVAFNNTQSKNGKYIVLMDPLDGSSNIDVNVSVGTIFSIYKRVSPVGSEVTEADFLQPGRKQIAAGYVIYGSSTMLVYSTGNGVHGFTLDPSIGVFCLSHQDMKIPTDGKIYSINEGNYIKFPEGVKRYIKFCQQEAPEQGRPYTSRYIGSLVSDFHRNLLKGGIFIYPTTASAPKGKLRLLYECNPMAFLMEQAGGKASDGFSSILDIKPSELHQRTSFFVGSTNMVNTAEAMMADFSGPDAETNL</sequence>
<feature type="binding site" evidence="12">
    <location>
        <position position="116"/>
    </location>
    <ligand>
        <name>Mg(2+)</name>
        <dbReference type="ChEBI" id="CHEBI:18420"/>
        <label>2</label>
    </ligand>
</feature>
<evidence type="ECO:0000256" key="9">
    <source>
        <dbReference type="ARBA" id="ARBA00023277"/>
    </source>
</evidence>
<dbReference type="InterPro" id="IPR000146">
    <property type="entry name" value="FBPase_class-1"/>
</dbReference>
<evidence type="ECO:0000256" key="7">
    <source>
        <dbReference type="ARBA" id="ARBA00022801"/>
    </source>
</evidence>
<evidence type="ECO:0000256" key="10">
    <source>
        <dbReference type="ARBA" id="ARBA00072069"/>
    </source>
</evidence>
<evidence type="ECO:0000259" key="15">
    <source>
        <dbReference type="Pfam" id="PF18913"/>
    </source>
</evidence>
<dbReference type="Gene3D" id="3.30.540.10">
    <property type="entry name" value="Fructose-1,6-Bisphosphatase, subunit A, domain 1"/>
    <property type="match status" value="1"/>
</dbReference>
<dbReference type="GO" id="GO:0042132">
    <property type="term" value="F:fructose 1,6-bisphosphate 1-phosphatase activity"/>
    <property type="evidence" value="ECO:0007669"/>
    <property type="project" value="UniProtKB-UniRule"/>
</dbReference>
<dbReference type="Pfam" id="PF18913">
    <property type="entry name" value="FBPase_C"/>
    <property type="match status" value="1"/>
</dbReference>
<feature type="binding site" evidence="12">
    <location>
        <position position="212"/>
    </location>
    <ligand>
        <name>substrate</name>
    </ligand>
</feature>
<dbReference type="PIRSF" id="PIRSF500210">
    <property type="entry name" value="FBPtase"/>
    <property type="match status" value="1"/>
</dbReference>
<dbReference type="InterPro" id="IPR028343">
    <property type="entry name" value="FBPtase"/>
</dbReference>
<dbReference type="GO" id="GO:0030388">
    <property type="term" value="P:fructose 1,6-bisphosphate metabolic process"/>
    <property type="evidence" value="ECO:0007669"/>
    <property type="project" value="TreeGrafter"/>
</dbReference>
<dbReference type="Gene3D" id="3.40.190.80">
    <property type="match status" value="1"/>
</dbReference>
<evidence type="ECO:0000256" key="5">
    <source>
        <dbReference type="ARBA" id="ARBA00022490"/>
    </source>
</evidence>
<evidence type="ECO:0000256" key="11">
    <source>
        <dbReference type="ARBA" id="ARBA00081210"/>
    </source>
</evidence>
<dbReference type="GO" id="GO:0006000">
    <property type="term" value="P:fructose metabolic process"/>
    <property type="evidence" value="ECO:0007669"/>
    <property type="project" value="TreeGrafter"/>
</dbReference>
<comment type="catalytic activity">
    <reaction evidence="1 12">
        <text>beta-D-fructose 1,6-bisphosphate + H2O = beta-D-fructose 6-phosphate + phosphate</text>
        <dbReference type="Rhea" id="RHEA:11064"/>
        <dbReference type="ChEBI" id="CHEBI:15377"/>
        <dbReference type="ChEBI" id="CHEBI:32966"/>
        <dbReference type="ChEBI" id="CHEBI:43474"/>
        <dbReference type="ChEBI" id="CHEBI:57634"/>
        <dbReference type="EC" id="3.1.3.11"/>
    </reaction>
</comment>
<reference evidence="16 17" key="2">
    <citation type="submission" date="2019-01" db="EMBL/GenBank/DDBJ databases">
        <title>Motilimonas pumilus sp. nov., isolated from the gut of sea cucumber (Apostichopus japonicus).</title>
        <authorList>
            <person name="Wang F.-Q."/>
            <person name="Ren L.-H."/>
            <person name="Lin Y.-W."/>
            <person name="Sun G.-H."/>
            <person name="Du Z.-J."/>
            <person name="Zhao J.-X."/>
            <person name="Liu X.-J."/>
            <person name="Liu L.-J."/>
        </authorList>
    </citation>
    <scope>NUCLEOTIDE SEQUENCE [LARGE SCALE GENOMIC DNA]</scope>
    <source>
        <strain evidence="16 17">PLHSC7-2</strain>
    </source>
</reference>
<evidence type="ECO:0000256" key="1">
    <source>
        <dbReference type="ARBA" id="ARBA00001273"/>
    </source>
</evidence>
<dbReference type="PANTHER" id="PTHR11556">
    <property type="entry name" value="FRUCTOSE-1,6-BISPHOSPHATASE-RELATED"/>
    <property type="match status" value="1"/>
</dbReference>
<comment type="subunit">
    <text evidence="12">Homotetramer.</text>
</comment>
<evidence type="ECO:0000256" key="4">
    <source>
        <dbReference type="ARBA" id="ARBA00013093"/>
    </source>
</evidence>
<evidence type="ECO:0000256" key="2">
    <source>
        <dbReference type="ARBA" id="ARBA00005215"/>
    </source>
</evidence>
<protein>
    <recommendedName>
        <fullName evidence="10 12">Fructose-1,6-bisphosphatase class 1</fullName>
        <shortName evidence="12">FBPase class 1</shortName>
        <ecNumber evidence="4 12">3.1.3.11</ecNumber>
    </recommendedName>
    <alternativeName>
        <fullName evidence="11 12">D-fructose-1,6-bisphosphate 1-phosphohydrolase class 1</fullName>
    </alternativeName>
</protein>
<evidence type="ECO:0000313" key="16">
    <source>
        <dbReference type="EMBL" id="RJG48649.1"/>
    </source>
</evidence>
<dbReference type="InterPro" id="IPR044015">
    <property type="entry name" value="FBPase_C_dom"/>
</dbReference>
<evidence type="ECO:0000256" key="8">
    <source>
        <dbReference type="ARBA" id="ARBA00022842"/>
    </source>
</evidence>
<dbReference type="PIRSF" id="PIRSF000904">
    <property type="entry name" value="FBPtase_SBPase"/>
    <property type="match status" value="1"/>
</dbReference>
<evidence type="ECO:0000313" key="17">
    <source>
        <dbReference type="Proteomes" id="UP000283255"/>
    </source>
</evidence>
<keyword evidence="7 12" id="KW-0378">Hydrolase</keyword>
<feature type="binding site" evidence="12">
    <location>
        <position position="93"/>
    </location>
    <ligand>
        <name>Mg(2+)</name>
        <dbReference type="ChEBI" id="CHEBI:18420"/>
        <label>1</label>
    </ligand>
</feature>
<dbReference type="SUPFAM" id="SSF56655">
    <property type="entry name" value="Carbohydrate phosphatase"/>
    <property type="match status" value="1"/>
</dbReference>
<keyword evidence="17" id="KW-1185">Reference proteome</keyword>
<dbReference type="Pfam" id="PF00316">
    <property type="entry name" value="FBPase"/>
    <property type="match status" value="1"/>
</dbReference>
<dbReference type="NCBIfam" id="NF006778">
    <property type="entry name" value="PRK09293.1-1"/>
    <property type="match status" value="1"/>
</dbReference>
<dbReference type="InterPro" id="IPR020548">
    <property type="entry name" value="Fructose_bisphosphatase_AS"/>
</dbReference>
<dbReference type="PANTHER" id="PTHR11556:SF35">
    <property type="entry name" value="SEDOHEPTULOSE-1,7-BISPHOSPHATASE, CHLOROPLASTIC"/>
    <property type="match status" value="1"/>
</dbReference>
<dbReference type="GO" id="GO:0006002">
    <property type="term" value="P:fructose 6-phosphate metabolic process"/>
    <property type="evidence" value="ECO:0007669"/>
    <property type="project" value="TreeGrafter"/>
</dbReference>
<dbReference type="GO" id="GO:0005986">
    <property type="term" value="P:sucrose biosynthetic process"/>
    <property type="evidence" value="ECO:0007669"/>
    <property type="project" value="TreeGrafter"/>
</dbReference>
<feature type="binding site" evidence="12">
    <location>
        <position position="275"/>
    </location>
    <ligand>
        <name>substrate</name>
    </ligand>
</feature>
<proteinExistence type="inferred from homology"/>
<evidence type="ECO:0000256" key="6">
    <source>
        <dbReference type="ARBA" id="ARBA00022723"/>
    </source>
</evidence>
<keyword evidence="6 12" id="KW-0479">Metal-binding</keyword>
<dbReference type="Proteomes" id="UP000283255">
    <property type="component" value="Unassembled WGS sequence"/>
</dbReference>
<keyword evidence="9 12" id="KW-0119">Carbohydrate metabolism</keyword>
<dbReference type="GO" id="GO:0005829">
    <property type="term" value="C:cytosol"/>
    <property type="evidence" value="ECO:0007669"/>
    <property type="project" value="TreeGrafter"/>
</dbReference>
<comment type="similarity">
    <text evidence="3 12 13">Belongs to the FBPase class 1 family.</text>
</comment>
<feature type="binding site" evidence="12">
    <location>
        <position position="281"/>
    </location>
    <ligand>
        <name>Mg(2+)</name>
        <dbReference type="ChEBI" id="CHEBI:18420"/>
        <label>2</label>
    </ligand>
</feature>
<dbReference type="PROSITE" id="PS00124">
    <property type="entry name" value="FBPASE"/>
    <property type="match status" value="1"/>
</dbReference>
<comment type="caution">
    <text evidence="16">The sequence shown here is derived from an EMBL/GenBank/DDBJ whole genome shotgun (WGS) entry which is preliminary data.</text>
</comment>
<feature type="domain" description="Fructose-1-6-bisphosphatase class I N-terminal" evidence="14">
    <location>
        <begin position="6"/>
        <end position="197"/>
    </location>
</feature>
<dbReference type="GO" id="GO:0000287">
    <property type="term" value="F:magnesium ion binding"/>
    <property type="evidence" value="ECO:0007669"/>
    <property type="project" value="UniProtKB-UniRule"/>
</dbReference>
<feature type="binding site" evidence="12">
    <location>
        <begin position="119"/>
        <end position="122"/>
    </location>
    <ligand>
        <name>substrate</name>
    </ligand>
</feature>
<feature type="domain" description="Fructose-1-6-bisphosphatase class 1 C-terminal" evidence="15">
    <location>
        <begin position="202"/>
        <end position="332"/>
    </location>
</feature>
<dbReference type="OrthoDB" id="9806756at2"/>